<dbReference type="InParanoid" id="A0A1X7SEJ2"/>
<feature type="region of interest" description="Disordered" evidence="2">
    <location>
        <begin position="237"/>
        <end position="272"/>
    </location>
</feature>
<reference evidence="3" key="2">
    <citation type="submission" date="2017-05" db="UniProtKB">
        <authorList>
            <consortium name="EnsemblMetazoa"/>
        </authorList>
    </citation>
    <scope>IDENTIFICATION</scope>
</reference>
<dbReference type="Proteomes" id="UP000007879">
    <property type="component" value="Unassembled WGS sequence"/>
</dbReference>
<evidence type="ECO:0000313" key="4">
    <source>
        <dbReference type="Proteomes" id="UP000007879"/>
    </source>
</evidence>
<sequence length="272" mass="31662">MQKAKTTHEEHLSEAIKDNQYKDCQISELMTRIQSLEEKIAMLKIKEEEMKEAKTRHAEYLSKEMSDKDSHIATLIKRILSLQEMLEKQIEEATEKLEEERKICRQQIEEVRRACAQRINEAQREMQQQQQQQIARQTCVTDMQRAEVTDLIKDVMKQALKESQEMQVLRQRVEDMGEKMEDMDEKMEEKMEGMALTLEKVGEKLADLSKEKEPSAPEITGKAEVVADTEISPYNIATLSKPSSDTNVEPYLNRPLEETDVEKTNDKDDKKP</sequence>
<protein>
    <submittedName>
        <fullName evidence="3">Uncharacterized protein</fullName>
    </submittedName>
</protein>
<dbReference type="AlphaFoldDB" id="A0A1X7SEJ2"/>
<evidence type="ECO:0000256" key="2">
    <source>
        <dbReference type="SAM" id="MobiDB-lite"/>
    </source>
</evidence>
<organism evidence="3">
    <name type="scientific">Amphimedon queenslandica</name>
    <name type="common">Sponge</name>
    <dbReference type="NCBI Taxonomy" id="400682"/>
    <lineage>
        <taxon>Eukaryota</taxon>
        <taxon>Metazoa</taxon>
        <taxon>Porifera</taxon>
        <taxon>Demospongiae</taxon>
        <taxon>Heteroscleromorpha</taxon>
        <taxon>Haplosclerida</taxon>
        <taxon>Niphatidae</taxon>
        <taxon>Amphimedon</taxon>
    </lineage>
</organism>
<feature type="compositionally biased region" description="Basic and acidic residues" evidence="2">
    <location>
        <begin position="255"/>
        <end position="272"/>
    </location>
</feature>
<dbReference type="EnsemblMetazoa" id="XM_020008574.1">
    <property type="protein sequence ID" value="XP_019864133.1"/>
    <property type="gene ID" value="LOC109593534"/>
</dbReference>
<keyword evidence="4" id="KW-1185">Reference proteome</keyword>
<dbReference type="KEGG" id="aqu:109593534"/>
<dbReference type="EnsemblMetazoa" id="Aqu2.1.00478_001">
    <property type="protein sequence ID" value="Aqu2.1.00478_001"/>
    <property type="gene ID" value="Aqu2.1.00478"/>
</dbReference>
<feature type="compositionally biased region" description="Polar residues" evidence="2">
    <location>
        <begin position="237"/>
        <end position="247"/>
    </location>
</feature>
<feature type="coiled-coil region" evidence="1">
    <location>
        <begin position="26"/>
        <end position="132"/>
    </location>
</feature>
<proteinExistence type="predicted"/>
<gene>
    <name evidence="3" type="primary">109593534</name>
</gene>
<reference evidence="4" key="1">
    <citation type="journal article" date="2010" name="Nature">
        <title>The Amphimedon queenslandica genome and the evolution of animal complexity.</title>
        <authorList>
            <person name="Srivastava M."/>
            <person name="Simakov O."/>
            <person name="Chapman J."/>
            <person name="Fahey B."/>
            <person name="Gauthier M.E."/>
            <person name="Mitros T."/>
            <person name="Richards G.S."/>
            <person name="Conaco C."/>
            <person name="Dacre M."/>
            <person name="Hellsten U."/>
            <person name="Larroux C."/>
            <person name="Putnam N.H."/>
            <person name="Stanke M."/>
            <person name="Adamska M."/>
            <person name="Darling A."/>
            <person name="Degnan S.M."/>
            <person name="Oakley T.H."/>
            <person name="Plachetzki D.C."/>
            <person name="Zhai Y."/>
            <person name="Adamski M."/>
            <person name="Calcino A."/>
            <person name="Cummins S.F."/>
            <person name="Goodstein D.M."/>
            <person name="Harris C."/>
            <person name="Jackson D.J."/>
            <person name="Leys S.P."/>
            <person name="Shu S."/>
            <person name="Woodcroft B.J."/>
            <person name="Vervoort M."/>
            <person name="Kosik K.S."/>
            <person name="Manning G."/>
            <person name="Degnan B.M."/>
            <person name="Rokhsar D.S."/>
        </authorList>
    </citation>
    <scope>NUCLEOTIDE SEQUENCE [LARGE SCALE GENOMIC DNA]</scope>
</reference>
<accession>A0A1X7SEJ2</accession>
<name>A0A1X7SEJ2_AMPQE</name>
<keyword evidence="1" id="KW-0175">Coiled coil</keyword>
<evidence type="ECO:0000256" key="1">
    <source>
        <dbReference type="SAM" id="Coils"/>
    </source>
</evidence>
<evidence type="ECO:0000313" key="3">
    <source>
        <dbReference type="EnsemblMetazoa" id="Aqu2.1.00478_001"/>
    </source>
</evidence>